<dbReference type="EMBL" id="CAKLPX010000004">
    <property type="protein sequence ID" value="CAH0992992.1"/>
    <property type="molecule type" value="Genomic_DNA"/>
</dbReference>
<dbReference type="PANTHER" id="PTHR11403:SF7">
    <property type="entry name" value="CYTOCHROME C OXIDASE SUBUNIT 3"/>
    <property type="match status" value="1"/>
</dbReference>
<evidence type="ECO:0000256" key="4">
    <source>
        <dbReference type="ARBA" id="ARBA00022692"/>
    </source>
</evidence>
<dbReference type="Gene3D" id="1.20.120.80">
    <property type="entry name" value="Cytochrome c oxidase, subunit III, four-helix bundle"/>
    <property type="match status" value="1"/>
</dbReference>
<sequence length="317" mass="35813">MAEQTTADNETYYVPEQSKLAICMAIAVAIMVVGVGDGINSLNPKFADVANPNGWMIFYTGLGCFILTLFSWFRVTIIEEKQGLNSPQLKHSYVLGMQWFIFSEVMFFACFFGVLFYARNLSVPWLAGEGDGALTNEYLWSGFEYSWPLVSTPQETVGIANQVIANNGEFTSAREVVDPWHIPLINTILLVISSVTVHFAHSALKANKRKAFNNWLAISLLLGFTFVGFQIYEYYEAYTHLGLTLESGIYGSTFFILTGFHGFHVCMGGIMLAVQWLRSISRGDFTPEEHFGFEASSWYWHFVDVVWLGLFLFVYII</sequence>
<dbReference type="PROSITE" id="PS50253">
    <property type="entry name" value="COX3"/>
    <property type="match status" value="1"/>
</dbReference>
<accession>A0ABM9AID7</accession>
<dbReference type="CDD" id="cd01665">
    <property type="entry name" value="Cyt_c_Oxidase_III"/>
    <property type="match status" value="1"/>
</dbReference>
<keyword evidence="5" id="KW-1278">Translocase</keyword>
<evidence type="ECO:0000256" key="10">
    <source>
        <dbReference type="SAM" id="Phobius"/>
    </source>
</evidence>
<dbReference type="InterPro" id="IPR013833">
    <property type="entry name" value="Cyt_c_oxidase_su3_a-hlx"/>
</dbReference>
<feature type="transmembrane region" description="Helical" evidence="10">
    <location>
        <begin position="180"/>
        <end position="200"/>
    </location>
</feature>
<comment type="similarity">
    <text evidence="2">Belongs to the cytochrome c oxidase subunit 3 family.</text>
</comment>
<dbReference type="RefSeq" id="WP_237445675.1">
    <property type="nucleotide sequence ID" value="NZ_CAKLPX010000004.1"/>
</dbReference>
<feature type="domain" description="Heme-copper oxidase subunit III family profile" evidence="11">
    <location>
        <begin position="8"/>
        <end position="317"/>
    </location>
</feature>
<dbReference type="Pfam" id="PF00510">
    <property type="entry name" value="COX3"/>
    <property type="match status" value="2"/>
</dbReference>
<evidence type="ECO:0000313" key="13">
    <source>
        <dbReference type="Proteomes" id="UP000838100"/>
    </source>
</evidence>
<dbReference type="InterPro" id="IPR024791">
    <property type="entry name" value="Cyt_c/ubiquinol_Oxase_su3"/>
</dbReference>
<evidence type="ECO:0000256" key="6">
    <source>
        <dbReference type="ARBA" id="ARBA00022989"/>
    </source>
</evidence>
<dbReference type="Gene3D" id="1.10.287.70">
    <property type="match status" value="1"/>
</dbReference>
<reference evidence="12" key="1">
    <citation type="submission" date="2021-12" db="EMBL/GenBank/DDBJ databases">
        <authorList>
            <person name="Rodrigo-Torres L."/>
            <person name="Arahal R. D."/>
            <person name="Lucena T."/>
        </authorList>
    </citation>
    <scope>NUCLEOTIDE SEQUENCE</scope>
    <source>
        <strain evidence="12">CECT 8267</strain>
    </source>
</reference>
<protein>
    <recommendedName>
        <fullName evidence="3">cytochrome-c oxidase</fullName>
        <ecNumber evidence="3">7.1.1.9</ecNumber>
    </recommendedName>
    <alternativeName>
        <fullName evidence="8">Cytochrome aa3 subunit 3</fullName>
    </alternativeName>
    <alternativeName>
        <fullName evidence="9">Cytochrome c oxidase polypeptide III</fullName>
    </alternativeName>
</protein>
<feature type="transmembrane region" description="Helical" evidence="10">
    <location>
        <begin position="99"/>
        <end position="118"/>
    </location>
</feature>
<evidence type="ECO:0000256" key="3">
    <source>
        <dbReference type="ARBA" id="ARBA00012949"/>
    </source>
</evidence>
<dbReference type="PANTHER" id="PTHR11403">
    <property type="entry name" value="CYTOCHROME C OXIDASE SUBUNIT III"/>
    <property type="match status" value="1"/>
</dbReference>
<name>A0ABM9AID7_9GAMM</name>
<keyword evidence="4 10" id="KW-0812">Transmembrane</keyword>
<keyword evidence="6 10" id="KW-1133">Transmembrane helix</keyword>
<evidence type="ECO:0000256" key="1">
    <source>
        <dbReference type="ARBA" id="ARBA00004141"/>
    </source>
</evidence>
<feature type="transmembrane region" description="Helical" evidence="10">
    <location>
        <begin position="298"/>
        <end position="316"/>
    </location>
</feature>
<feature type="transmembrane region" description="Helical" evidence="10">
    <location>
        <begin position="212"/>
        <end position="232"/>
    </location>
</feature>
<dbReference type="Proteomes" id="UP000838100">
    <property type="component" value="Unassembled WGS sequence"/>
</dbReference>
<dbReference type="InterPro" id="IPR000298">
    <property type="entry name" value="Cyt_c_oxidase-like_su3"/>
</dbReference>
<evidence type="ECO:0000256" key="2">
    <source>
        <dbReference type="ARBA" id="ARBA00010581"/>
    </source>
</evidence>
<evidence type="ECO:0000256" key="8">
    <source>
        <dbReference type="ARBA" id="ARBA00031400"/>
    </source>
</evidence>
<feature type="transmembrane region" description="Helical" evidence="10">
    <location>
        <begin position="20"/>
        <end position="36"/>
    </location>
</feature>
<feature type="transmembrane region" description="Helical" evidence="10">
    <location>
        <begin position="252"/>
        <end position="277"/>
    </location>
</feature>
<comment type="caution">
    <text evidence="12">The sequence shown here is derived from an EMBL/GenBank/DDBJ whole genome shotgun (WGS) entry which is preliminary data.</text>
</comment>
<evidence type="ECO:0000259" key="11">
    <source>
        <dbReference type="PROSITE" id="PS50253"/>
    </source>
</evidence>
<dbReference type="GO" id="GO:0016491">
    <property type="term" value="F:oxidoreductase activity"/>
    <property type="evidence" value="ECO:0007669"/>
    <property type="project" value="UniProtKB-KW"/>
</dbReference>
<dbReference type="InterPro" id="IPR035973">
    <property type="entry name" value="Cyt_c_oxidase_su3-like_sf"/>
</dbReference>
<feature type="transmembrane region" description="Helical" evidence="10">
    <location>
        <begin position="56"/>
        <end position="78"/>
    </location>
</feature>
<dbReference type="SUPFAM" id="SSF81452">
    <property type="entry name" value="Cytochrome c oxidase subunit III-like"/>
    <property type="match status" value="1"/>
</dbReference>
<evidence type="ECO:0000256" key="9">
    <source>
        <dbReference type="ARBA" id="ARBA00031625"/>
    </source>
</evidence>
<keyword evidence="7 10" id="KW-0472">Membrane</keyword>
<organism evidence="12 13">
    <name type="scientific">Sinobacterium norvegicum</name>
    <dbReference type="NCBI Taxonomy" id="1641715"/>
    <lineage>
        <taxon>Bacteria</taxon>
        <taxon>Pseudomonadati</taxon>
        <taxon>Pseudomonadota</taxon>
        <taxon>Gammaproteobacteria</taxon>
        <taxon>Cellvibrionales</taxon>
        <taxon>Spongiibacteraceae</taxon>
        <taxon>Sinobacterium</taxon>
    </lineage>
</organism>
<evidence type="ECO:0000313" key="12">
    <source>
        <dbReference type="EMBL" id="CAH0992992.1"/>
    </source>
</evidence>
<proteinExistence type="inferred from homology"/>
<dbReference type="InterPro" id="IPR033945">
    <property type="entry name" value="Cyt_c_oxase_su3_dom"/>
</dbReference>
<gene>
    <name evidence="12" type="primary">ctaE</name>
    <name evidence="12" type="ORF">SIN8267_03131</name>
</gene>
<evidence type="ECO:0000256" key="5">
    <source>
        <dbReference type="ARBA" id="ARBA00022967"/>
    </source>
</evidence>
<dbReference type="EC" id="7.1.1.9" evidence="3"/>
<keyword evidence="13" id="KW-1185">Reference proteome</keyword>
<evidence type="ECO:0000256" key="7">
    <source>
        <dbReference type="ARBA" id="ARBA00023136"/>
    </source>
</evidence>
<keyword evidence="12" id="KW-0560">Oxidoreductase</keyword>
<comment type="subcellular location">
    <subcellularLocation>
        <location evidence="1">Membrane</location>
        <topology evidence="1">Multi-pass membrane protein</topology>
    </subcellularLocation>
</comment>